<dbReference type="AlphaFoldDB" id="A0A3D9BPD4"/>
<reference evidence="2 3" key="1">
    <citation type="journal article" date="2017" name="Int. J. Syst. Evol. Microbiol.">
        <title>Rhodosalinus sediminis gen. nov., sp. nov., isolated from marine saltern.</title>
        <authorList>
            <person name="Guo L.Y."/>
            <person name="Ling S.K."/>
            <person name="Li C.M."/>
            <person name="Chen G.J."/>
            <person name="Du Z.J."/>
        </authorList>
    </citation>
    <scope>NUCLEOTIDE SEQUENCE [LARGE SCALE GENOMIC DNA]</scope>
    <source>
        <strain evidence="2 3">WDN1C137</strain>
    </source>
</reference>
<evidence type="ECO:0000259" key="1">
    <source>
        <dbReference type="Pfam" id="PF13883"/>
    </source>
</evidence>
<comment type="caution">
    <text evidence="2">The sequence shown here is derived from an EMBL/GenBank/DDBJ whole genome shotgun (WGS) entry which is preliminary data.</text>
</comment>
<dbReference type="PANTHER" id="PTHR13343:SF17">
    <property type="entry name" value="CELLULAR REPRESSOR OF E1A-STIMULATED GENES, ISOFORM A"/>
    <property type="match status" value="1"/>
</dbReference>
<sequence length="169" mass="18173">MAQSPIRETDEEARALARRLIDEARHGALGVRDPETGHPVVSRVAVATDAAGAPVSLVSDLSHHTQALTRDPACSLLLGEPGARGDPLTHPRITLIATARFLRRGEDEHEALAERYLRQQPKAKLYIGFGDFGFLRFEVTRALLNGGFGKAYALTPADLALRNPSGSSG</sequence>
<proteinExistence type="predicted"/>
<dbReference type="RefSeq" id="WP_115981024.1">
    <property type="nucleotide sequence ID" value="NZ_QOHR01000019.1"/>
</dbReference>
<accession>A0A3D9BPD4</accession>
<evidence type="ECO:0000313" key="2">
    <source>
        <dbReference type="EMBL" id="REC55385.1"/>
    </source>
</evidence>
<dbReference type="SUPFAM" id="SSF50475">
    <property type="entry name" value="FMN-binding split barrel"/>
    <property type="match status" value="1"/>
</dbReference>
<dbReference type="OrthoDB" id="9814594at2"/>
<protein>
    <submittedName>
        <fullName evidence="2">HugZ family protein</fullName>
    </submittedName>
</protein>
<keyword evidence="3" id="KW-1185">Reference proteome</keyword>
<dbReference type="Proteomes" id="UP000257131">
    <property type="component" value="Unassembled WGS sequence"/>
</dbReference>
<dbReference type="Pfam" id="PF13883">
    <property type="entry name" value="CREG_beta-barrel"/>
    <property type="match status" value="1"/>
</dbReference>
<name>A0A3D9BPD4_9RHOB</name>
<dbReference type="InterPro" id="IPR012349">
    <property type="entry name" value="Split_barrel_FMN-bd"/>
</dbReference>
<feature type="domain" description="CREG-like beta-barrel" evidence="1">
    <location>
        <begin position="9"/>
        <end position="155"/>
    </location>
</feature>
<dbReference type="EMBL" id="QOHR01000019">
    <property type="protein sequence ID" value="REC55385.1"/>
    <property type="molecule type" value="Genomic_DNA"/>
</dbReference>
<organism evidence="2 3">
    <name type="scientific">Rhodosalinus sediminis</name>
    <dbReference type="NCBI Taxonomy" id="1940533"/>
    <lineage>
        <taxon>Bacteria</taxon>
        <taxon>Pseudomonadati</taxon>
        <taxon>Pseudomonadota</taxon>
        <taxon>Alphaproteobacteria</taxon>
        <taxon>Rhodobacterales</taxon>
        <taxon>Paracoccaceae</taxon>
        <taxon>Rhodosalinus</taxon>
    </lineage>
</organism>
<gene>
    <name evidence="2" type="ORF">DRV84_12015</name>
</gene>
<dbReference type="GO" id="GO:0005737">
    <property type="term" value="C:cytoplasm"/>
    <property type="evidence" value="ECO:0007669"/>
    <property type="project" value="UniProtKB-ARBA"/>
</dbReference>
<dbReference type="InterPro" id="IPR055343">
    <property type="entry name" value="CREG_beta-barrel"/>
</dbReference>
<dbReference type="Gene3D" id="2.30.110.10">
    <property type="entry name" value="Electron Transport, Fmn-binding Protein, Chain A"/>
    <property type="match status" value="1"/>
</dbReference>
<evidence type="ECO:0000313" key="3">
    <source>
        <dbReference type="Proteomes" id="UP000257131"/>
    </source>
</evidence>
<dbReference type="PANTHER" id="PTHR13343">
    <property type="entry name" value="CREG1 PROTEIN"/>
    <property type="match status" value="1"/>
</dbReference>